<name>A0ACC0XAP5_9ROSI</name>
<accession>A0ACC0XAP5</accession>
<reference evidence="2" key="1">
    <citation type="journal article" date="2023" name="G3 (Bethesda)">
        <title>Genome assembly and association tests identify interacting loci associated with vigor, precocity, and sex in interspecific pistachio rootstocks.</title>
        <authorList>
            <person name="Palmer W."/>
            <person name="Jacygrad E."/>
            <person name="Sagayaradj S."/>
            <person name="Cavanaugh K."/>
            <person name="Han R."/>
            <person name="Bertier L."/>
            <person name="Beede B."/>
            <person name="Kafkas S."/>
            <person name="Golino D."/>
            <person name="Preece J."/>
            <person name="Michelmore R."/>
        </authorList>
    </citation>
    <scope>NUCLEOTIDE SEQUENCE [LARGE SCALE GENOMIC DNA]</scope>
</reference>
<dbReference type="EMBL" id="CM047748">
    <property type="protein sequence ID" value="KAJ0013676.1"/>
    <property type="molecule type" value="Genomic_DNA"/>
</dbReference>
<evidence type="ECO:0000313" key="1">
    <source>
        <dbReference type="EMBL" id="KAJ0013676.1"/>
    </source>
</evidence>
<dbReference type="Proteomes" id="UP001163603">
    <property type="component" value="Chromosome 13"/>
</dbReference>
<organism evidence="1 2">
    <name type="scientific">Pistacia integerrima</name>
    <dbReference type="NCBI Taxonomy" id="434235"/>
    <lineage>
        <taxon>Eukaryota</taxon>
        <taxon>Viridiplantae</taxon>
        <taxon>Streptophyta</taxon>
        <taxon>Embryophyta</taxon>
        <taxon>Tracheophyta</taxon>
        <taxon>Spermatophyta</taxon>
        <taxon>Magnoliopsida</taxon>
        <taxon>eudicotyledons</taxon>
        <taxon>Gunneridae</taxon>
        <taxon>Pentapetalae</taxon>
        <taxon>rosids</taxon>
        <taxon>malvids</taxon>
        <taxon>Sapindales</taxon>
        <taxon>Anacardiaceae</taxon>
        <taxon>Pistacia</taxon>
    </lineage>
</organism>
<protein>
    <submittedName>
        <fullName evidence="1">Uncharacterized protein</fullName>
    </submittedName>
</protein>
<evidence type="ECO:0000313" key="2">
    <source>
        <dbReference type="Proteomes" id="UP001163603"/>
    </source>
</evidence>
<sequence>MEDPYLALEGSIQEYSSEESSGKVRWILNKGLAVGKKILVAGFVISSAPVVVPPLVIISFLGFACSVPYGLLLASHACTDKLMSMLLPGSKPPPFLLDYVKVSNNDEFVEVDEYGEGEDVWLKGGIDMEKEEEEMLEDTRETIEMRIELVENENENDHYVDEVEHGGVVREDENEIEGENGYEEDVGEYEDENEQEPTFEVRIEGVGEEEEKEPVLDDVLAVVVETEGDEKSSGTIEDVAAPFEVTDIVVELCQNNESNEDEEMVKETRGLLEKIREEGMTDSEEKNKQSVEKLSGEAEEGHQQVNRNVQEMGMPMEGRIGNKPLGNVENNNDEIPKESYKVQETEDVRNADVISKEGDTKEMVGGLLKPIGEKIETTDVGSIEKEEQKPVLNEPSMLQREADNNITKDVEKDTQLSREKENVISSNADVREIADESGLELFDNKNGAADYNTVGENEPSSSICASPETVDYMALPVFSGERKKCNGAGIRPQKGSCMASSKELYSEEKIWEQIDAMRRIVGYKAAPQGTCIEELKAMYLFTGIQPPALFKDPSDLVEVNEKLRFLMSIVGVK</sequence>
<keyword evidence="2" id="KW-1185">Reference proteome</keyword>
<comment type="caution">
    <text evidence="1">The sequence shown here is derived from an EMBL/GenBank/DDBJ whole genome shotgun (WGS) entry which is preliminary data.</text>
</comment>
<proteinExistence type="predicted"/>
<gene>
    <name evidence="1" type="ORF">Pint_21352</name>
</gene>